<proteinExistence type="predicted"/>
<dbReference type="EMBL" id="BARU01045247">
    <property type="protein sequence ID" value="GAH86092.1"/>
    <property type="molecule type" value="Genomic_DNA"/>
</dbReference>
<gene>
    <name evidence="1" type="ORF">S03H2_68738</name>
</gene>
<sequence>MNKNVTDEEKKKRFLNKHPALIDLEAGEELVKDLDTGEI</sequence>
<accession>X1IWJ7</accession>
<name>X1IWJ7_9ZZZZ</name>
<evidence type="ECO:0000313" key="1">
    <source>
        <dbReference type="EMBL" id="GAH86092.1"/>
    </source>
</evidence>
<protein>
    <submittedName>
        <fullName evidence="1">Uncharacterized protein</fullName>
    </submittedName>
</protein>
<reference evidence="1" key="1">
    <citation type="journal article" date="2014" name="Front. Microbiol.">
        <title>High frequency of phylogenetically diverse reductive dehalogenase-homologous genes in deep subseafloor sedimentary metagenomes.</title>
        <authorList>
            <person name="Kawai M."/>
            <person name="Futagami T."/>
            <person name="Toyoda A."/>
            <person name="Takaki Y."/>
            <person name="Nishi S."/>
            <person name="Hori S."/>
            <person name="Arai W."/>
            <person name="Tsubouchi T."/>
            <person name="Morono Y."/>
            <person name="Uchiyama I."/>
            <person name="Ito T."/>
            <person name="Fujiyama A."/>
            <person name="Inagaki F."/>
            <person name="Takami H."/>
        </authorList>
    </citation>
    <scope>NUCLEOTIDE SEQUENCE</scope>
    <source>
        <strain evidence="1">Expedition CK06-06</strain>
    </source>
</reference>
<organism evidence="1">
    <name type="scientific">marine sediment metagenome</name>
    <dbReference type="NCBI Taxonomy" id="412755"/>
    <lineage>
        <taxon>unclassified sequences</taxon>
        <taxon>metagenomes</taxon>
        <taxon>ecological metagenomes</taxon>
    </lineage>
</organism>
<dbReference type="AlphaFoldDB" id="X1IWJ7"/>
<comment type="caution">
    <text evidence="1">The sequence shown here is derived from an EMBL/GenBank/DDBJ whole genome shotgun (WGS) entry which is preliminary data.</text>
</comment>